<accession>A0A2U2RHN5</accession>
<keyword evidence="2" id="KW-1185">Reference proteome</keyword>
<dbReference type="Proteomes" id="UP000245590">
    <property type="component" value="Unassembled WGS sequence"/>
</dbReference>
<sequence length="121" mass="13471">MQGPTCLGNESVADATVGGAIHLLLGLRYNRRRKAFDAEAGRARLAVIYKSLQESDPVWDEVRTLFRKQLKVIRADDPRQAGDLETSRGCRSFWPCTRPCCTVRSSRSIRSTATASSLRSE</sequence>
<comment type="caution">
    <text evidence="1">The sequence shown here is derived from an EMBL/GenBank/DDBJ whole genome shotgun (WGS) entry which is preliminary data.</text>
</comment>
<evidence type="ECO:0000313" key="1">
    <source>
        <dbReference type="EMBL" id="PWH05341.1"/>
    </source>
</evidence>
<proteinExistence type="predicted"/>
<protein>
    <submittedName>
        <fullName evidence="1">Uncharacterized protein</fullName>
    </submittedName>
</protein>
<gene>
    <name evidence="1" type="ORF">DEO23_12155</name>
</gene>
<evidence type="ECO:0000313" key="2">
    <source>
        <dbReference type="Proteomes" id="UP000245590"/>
    </source>
</evidence>
<reference evidence="1 2" key="1">
    <citation type="submission" date="2018-05" db="EMBL/GenBank/DDBJ databases">
        <title>Brachybacterium sp. M1HQ-2T, whole genome shotgun sequence.</title>
        <authorList>
            <person name="Tuo L."/>
        </authorList>
    </citation>
    <scope>NUCLEOTIDE SEQUENCE [LARGE SCALE GENOMIC DNA]</scope>
    <source>
        <strain evidence="1 2">M1HQ-2</strain>
    </source>
</reference>
<dbReference type="AlphaFoldDB" id="A0A2U2RHN5"/>
<dbReference type="EMBL" id="QFKX01000005">
    <property type="protein sequence ID" value="PWH05341.1"/>
    <property type="molecule type" value="Genomic_DNA"/>
</dbReference>
<organism evidence="1 2">
    <name type="scientific">Brachybacterium endophyticum</name>
    <dbReference type="NCBI Taxonomy" id="2182385"/>
    <lineage>
        <taxon>Bacteria</taxon>
        <taxon>Bacillati</taxon>
        <taxon>Actinomycetota</taxon>
        <taxon>Actinomycetes</taxon>
        <taxon>Micrococcales</taxon>
        <taxon>Dermabacteraceae</taxon>
        <taxon>Brachybacterium</taxon>
    </lineage>
</organism>
<name>A0A2U2RHN5_9MICO</name>